<accession>A0ACB8C0L1</accession>
<protein>
    <submittedName>
        <fullName evidence="1">Uncharacterized protein</fullName>
    </submittedName>
</protein>
<evidence type="ECO:0000313" key="2">
    <source>
        <dbReference type="Proteomes" id="UP000790709"/>
    </source>
</evidence>
<reference evidence="1" key="1">
    <citation type="journal article" date="2021" name="New Phytol.">
        <title>Evolutionary innovations through gain and loss of genes in the ectomycorrhizal Boletales.</title>
        <authorList>
            <person name="Wu G."/>
            <person name="Miyauchi S."/>
            <person name="Morin E."/>
            <person name="Kuo A."/>
            <person name="Drula E."/>
            <person name="Varga T."/>
            <person name="Kohler A."/>
            <person name="Feng B."/>
            <person name="Cao Y."/>
            <person name="Lipzen A."/>
            <person name="Daum C."/>
            <person name="Hundley H."/>
            <person name="Pangilinan J."/>
            <person name="Johnson J."/>
            <person name="Barry K."/>
            <person name="LaButti K."/>
            <person name="Ng V."/>
            <person name="Ahrendt S."/>
            <person name="Min B."/>
            <person name="Choi I.G."/>
            <person name="Park H."/>
            <person name="Plett J.M."/>
            <person name="Magnuson J."/>
            <person name="Spatafora J.W."/>
            <person name="Nagy L.G."/>
            <person name="Henrissat B."/>
            <person name="Grigoriev I.V."/>
            <person name="Yang Z.L."/>
            <person name="Xu J."/>
            <person name="Martin F.M."/>
        </authorList>
    </citation>
    <scope>NUCLEOTIDE SEQUENCE</scope>
    <source>
        <strain evidence="1">KUC20120723A-06</strain>
    </source>
</reference>
<dbReference type="EMBL" id="MU266328">
    <property type="protein sequence ID" value="KAH7931040.1"/>
    <property type="molecule type" value="Genomic_DNA"/>
</dbReference>
<evidence type="ECO:0000313" key="1">
    <source>
        <dbReference type="EMBL" id="KAH7931040.1"/>
    </source>
</evidence>
<proteinExistence type="predicted"/>
<name>A0ACB8C0L1_9AGAM</name>
<organism evidence="1 2">
    <name type="scientific">Leucogyrophana mollusca</name>
    <dbReference type="NCBI Taxonomy" id="85980"/>
    <lineage>
        <taxon>Eukaryota</taxon>
        <taxon>Fungi</taxon>
        <taxon>Dikarya</taxon>
        <taxon>Basidiomycota</taxon>
        <taxon>Agaricomycotina</taxon>
        <taxon>Agaricomycetes</taxon>
        <taxon>Agaricomycetidae</taxon>
        <taxon>Boletales</taxon>
        <taxon>Boletales incertae sedis</taxon>
        <taxon>Leucogyrophana</taxon>
    </lineage>
</organism>
<dbReference type="Proteomes" id="UP000790709">
    <property type="component" value="Unassembled WGS sequence"/>
</dbReference>
<comment type="caution">
    <text evidence="1">The sequence shown here is derived from an EMBL/GenBank/DDBJ whole genome shotgun (WGS) entry which is preliminary data.</text>
</comment>
<sequence>MTHHLRIRTPSRRLVPVPIGPGLPRRDRKDSMERYCRLMLVFFKPWRHPHDLRRRGETWSAAFEEFNAVCPERFKFVMKNMQIMHECRDSRDDHFAQRR</sequence>
<feature type="non-terminal residue" evidence="1">
    <location>
        <position position="99"/>
    </location>
</feature>
<gene>
    <name evidence="1" type="ORF">BV22DRAFT_999226</name>
</gene>
<keyword evidence="2" id="KW-1185">Reference proteome</keyword>